<evidence type="ECO:0000256" key="5">
    <source>
        <dbReference type="SAM" id="Phobius"/>
    </source>
</evidence>
<keyword evidence="4 5" id="KW-0472">Membrane</keyword>
<feature type="transmembrane region" description="Helical" evidence="5">
    <location>
        <begin position="84"/>
        <end position="106"/>
    </location>
</feature>
<dbReference type="PROSITE" id="PS50850">
    <property type="entry name" value="MFS"/>
    <property type="match status" value="1"/>
</dbReference>
<dbReference type="EMBL" id="JAGSXH010000066">
    <property type="protein sequence ID" value="MBS2965012.1"/>
    <property type="molecule type" value="Genomic_DNA"/>
</dbReference>
<feature type="transmembrane region" description="Helical" evidence="5">
    <location>
        <begin position="214"/>
        <end position="232"/>
    </location>
</feature>
<dbReference type="Pfam" id="PF07690">
    <property type="entry name" value="MFS_1"/>
    <property type="match status" value="1"/>
</dbReference>
<comment type="subcellular location">
    <subcellularLocation>
        <location evidence="1">Cell membrane</location>
        <topology evidence="1">Multi-pass membrane protein</topology>
    </subcellularLocation>
</comment>
<gene>
    <name evidence="7" type="ORF">KGA66_18290</name>
</gene>
<evidence type="ECO:0000256" key="1">
    <source>
        <dbReference type="ARBA" id="ARBA00004651"/>
    </source>
</evidence>
<dbReference type="GO" id="GO:0005886">
    <property type="term" value="C:plasma membrane"/>
    <property type="evidence" value="ECO:0007669"/>
    <property type="project" value="UniProtKB-SubCell"/>
</dbReference>
<reference evidence="7" key="1">
    <citation type="submission" date="2021-04" db="EMBL/GenBank/DDBJ databases">
        <title>Genome based classification of Actinospica acidithermotolerans sp. nov., an actinobacterium isolated from an Indonesian hot spring.</title>
        <authorList>
            <person name="Kusuma A.B."/>
            <person name="Putra K.E."/>
            <person name="Nafisah S."/>
            <person name="Loh J."/>
            <person name="Nouioui I."/>
            <person name="Goodfellow M."/>
        </authorList>
    </citation>
    <scope>NUCLEOTIDE SEQUENCE</scope>
    <source>
        <strain evidence="7">DSM 45618</strain>
    </source>
</reference>
<evidence type="ECO:0000259" key="6">
    <source>
        <dbReference type="PROSITE" id="PS50850"/>
    </source>
</evidence>
<feature type="non-terminal residue" evidence="7">
    <location>
        <position position="288"/>
    </location>
</feature>
<evidence type="ECO:0000256" key="4">
    <source>
        <dbReference type="ARBA" id="ARBA00023136"/>
    </source>
</evidence>
<comment type="caution">
    <text evidence="7">The sequence shown here is derived from an EMBL/GenBank/DDBJ whole genome shotgun (WGS) entry which is preliminary data.</text>
</comment>
<dbReference type="Proteomes" id="UP000677913">
    <property type="component" value="Unassembled WGS sequence"/>
</dbReference>
<feature type="transmembrane region" description="Helical" evidence="5">
    <location>
        <begin position="112"/>
        <end position="134"/>
    </location>
</feature>
<dbReference type="Gene3D" id="1.20.1250.20">
    <property type="entry name" value="MFS general substrate transporter like domains"/>
    <property type="match status" value="1"/>
</dbReference>
<dbReference type="PANTHER" id="PTHR23514">
    <property type="entry name" value="BYPASS OF STOP CODON PROTEIN 6"/>
    <property type="match status" value="1"/>
</dbReference>
<dbReference type="AlphaFoldDB" id="A0A8J7WS71"/>
<dbReference type="InterPro" id="IPR051788">
    <property type="entry name" value="MFS_Transporter"/>
</dbReference>
<feature type="transmembrane region" description="Helical" evidence="5">
    <location>
        <begin position="21"/>
        <end position="41"/>
    </location>
</feature>
<evidence type="ECO:0000256" key="2">
    <source>
        <dbReference type="ARBA" id="ARBA00022692"/>
    </source>
</evidence>
<dbReference type="SUPFAM" id="SSF103473">
    <property type="entry name" value="MFS general substrate transporter"/>
    <property type="match status" value="1"/>
</dbReference>
<dbReference type="InterPro" id="IPR020846">
    <property type="entry name" value="MFS_dom"/>
</dbReference>
<protein>
    <submittedName>
        <fullName evidence="7">MFS transporter</fullName>
    </submittedName>
</protein>
<organism evidence="7 8">
    <name type="scientific">Actinocrinis puniceicyclus</name>
    <dbReference type="NCBI Taxonomy" id="977794"/>
    <lineage>
        <taxon>Bacteria</taxon>
        <taxon>Bacillati</taxon>
        <taxon>Actinomycetota</taxon>
        <taxon>Actinomycetes</taxon>
        <taxon>Catenulisporales</taxon>
        <taxon>Actinospicaceae</taxon>
        <taxon>Actinocrinis</taxon>
    </lineage>
</organism>
<feature type="transmembrane region" description="Helical" evidence="5">
    <location>
        <begin position="141"/>
        <end position="165"/>
    </location>
</feature>
<feature type="transmembrane region" description="Helical" evidence="5">
    <location>
        <begin position="252"/>
        <end position="272"/>
    </location>
</feature>
<feature type="domain" description="Major facilitator superfamily (MFS) profile" evidence="6">
    <location>
        <begin position="19"/>
        <end position="288"/>
    </location>
</feature>
<feature type="transmembrane region" description="Helical" evidence="5">
    <location>
        <begin position="171"/>
        <end position="194"/>
    </location>
</feature>
<dbReference type="InterPro" id="IPR036259">
    <property type="entry name" value="MFS_trans_sf"/>
</dbReference>
<name>A0A8J7WS71_9ACTN</name>
<keyword evidence="3 5" id="KW-1133">Transmembrane helix</keyword>
<dbReference type="InterPro" id="IPR011701">
    <property type="entry name" value="MFS"/>
</dbReference>
<accession>A0A8J7WS71</accession>
<evidence type="ECO:0000256" key="3">
    <source>
        <dbReference type="ARBA" id="ARBA00022989"/>
    </source>
</evidence>
<dbReference type="GO" id="GO:0022857">
    <property type="term" value="F:transmembrane transporter activity"/>
    <property type="evidence" value="ECO:0007669"/>
    <property type="project" value="InterPro"/>
</dbReference>
<dbReference type="PANTHER" id="PTHR23514:SF13">
    <property type="entry name" value="INNER MEMBRANE PROTEIN YBJJ"/>
    <property type="match status" value="1"/>
</dbReference>
<evidence type="ECO:0000313" key="8">
    <source>
        <dbReference type="Proteomes" id="UP000677913"/>
    </source>
</evidence>
<proteinExistence type="predicted"/>
<dbReference type="RefSeq" id="WP_211469368.1">
    <property type="nucleotide sequence ID" value="NZ_JAGSXH010000066.1"/>
</dbReference>
<feature type="transmembrane region" description="Helical" evidence="5">
    <location>
        <begin position="53"/>
        <end position="77"/>
    </location>
</feature>
<evidence type="ECO:0000313" key="7">
    <source>
        <dbReference type="EMBL" id="MBS2965012.1"/>
    </source>
</evidence>
<keyword evidence="8" id="KW-1185">Reference proteome</keyword>
<sequence>MEGDHTVSGNGIDAGLKQARGALFVAFGAQGFSLIALTSEIPTLEKQLHIGDGTVAAVMAAVLVVAALGSLAAGALVGRYGSRIVLRVAQLLVLAAITGVGAAHALGAALPFLLLIGAAIGAVDATTNMQAVALQRRYGRSIILSFHGVWALGAAIGSIAATLATNTHTSLLVFYVAASVPLAVLLLAVGRFLLAGVKDETIALDARTGAPPAIAWRPMLAVCAVMALAYFADSTVSSAGGLYIRDGLRGHGWQITIVYFAYAVPFMAGRFAGDRLTERFGGVRVGRA</sequence>
<keyword evidence="2 5" id="KW-0812">Transmembrane</keyword>